<dbReference type="AlphaFoldDB" id="A0A5S4FC30"/>
<gene>
    <name evidence="1" type="ORF">ACCUM_1641</name>
</gene>
<proteinExistence type="predicted"/>
<organism evidence="1 2">
    <name type="scientific">Candidatus Accumulibacter phosphatis</name>
    <dbReference type="NCBI Taxonomy" id="327160"/>
    <lineage>
        <taxon>Bacteria</taxon>
        <taxon>Pseudomonadati</taxon>
        <taxon>Pseudomonadota</taxon>
        <taxon>Betaproteobacteria</taxon>
        <taxon>Candidatus Accumulibacter</taxon>
    </lineage>
</organism>
<accession>A0A5S4FC30</accession>
<reference evidence="1 2" key="1">
    <citation type="submission" date="2019-04" db="EMBL/GenBank/DDBJ databases">
        <title>A novel phosphate-accumulating bacterium identified in bioreactor for phosphate removal from wastewater.</title>
        <authorList>
            <person name="Kotlyarov R.Y."/>
            <person name="Beletsky A.V."/>
            <person name="Kallistova A.Y."/>
            <person name="Dorofeev A.G."/>
            <person name="Nikolaev Y.Y."/>
            <person name="Pimenov N.V."/>
            <person name="Ravin N.V."/>
            <person name="Mardanov A.V."/>
        </authorList>
    </citation>
    <scope>NUCLEOTIDE SEQUENCE [LARGE SCALE GENOMIC DNA]</scope>
    <source>
        <strain evidence="1 2">Bin19</strain>
    </source>
</reference>
<keyword evidence="2" id="KW-1185">Reference proteome</keyword>
<evidence type="ECO:0000313" key="1">
    <source>
        <dbReference type="EMBL" id="TMQ78413.1"/>
    </source>
</evidence>
<evidence type="ECO:0000313" key="2">
    <source>
        <dbReference type="Proteomes" id="UP000306324"/>
    </source>
</evidence>
<dbReference type="Proteomes" id="UP000306324">
    <property type="component" value="Unassembled WGS sequence"/>
</dbReference>
<sequence length="44" mass="5461">MSRNLTKWLRYRHWCLAARDEHNVLIVFFKTRWLLSKLSLGWTN</sequence>
<protein>
    <submittedName>
        <fullName evidence="1">Uncharacterized protein</fullName>
    </submittedName>
</protein>
<comment type="caution">
    <text evidence="1">The sequence shown here is derived from an EMBL/GenBank/DDBJ whole genome shotgun (WGS) entry which is preliminary data.</text>
</comment>
<dbReference type="EMBL" id="SWAD01000007">
    <property type="protein sequence ID" value="TMQ78413.1"/>
    <property type="molecule type" value="Genomic_DNA"/>
</dbReference>
<name>A0A5S4FC30_9PROT</name>